<dbReference type="EMBL" id="JBBHLL010000804">
    <property type="protein sequence ID" value="KAK7797613.1"/>
    <property type="molecule type" value="Genomic_DNA"/>
</dbReference>
<keyword evidence="3" id="KW-1185">Reference proteome</keyword>
<keyword evidence="1" id="KW-0732">Signal</keyword>
<comment type="caution">
    <text evidence="2">The sequence shown here is derived from an EMBL/GenBank/DDBJ whole genome shotgun (WGS) entry which is preliminary data.</text>
</comment>
<accession>A0AAW0H4R9</accession>
<protein>
    <submittedName>
        <fullName evidence="2">Uncharacterized protein</fullName>
    </submittedName>
</protein>
<evidence type="ECO:0000313" key="2">
    <source>
        <dbReference type="EMBL" id="KAK7797613.1"/>
    </source>
</evidence>
<name>A0AAW0H4R9_MYOGA</name>
<feature type="chain" id="PRO_5043844322" evidence="1">
    <location>
        <begin position="23"/>
        <end position="76"/>
    </location>
</feature>
<proteinExistence type="predicted"/>
<dbReference type="InterPro" id="IPR049536">
    <property type="entry name" value="CFP_TSR-0"/>
</dbReference>
<reference evidence="2 3" key="1">
    <citation type="journal article" date="2023" name="bioRxiv">
        <title>Conserved and derived expression patterns and positive selection on dental genes reveal complex evolutionary context of ever-growing rodent molars.</title>
        <authorList>
            <person name="Calamari Z.T."/>
            <person name="Song A."/>
            <person name="Cohen E."/>
            <person name="Akter M."/>
            <person name="Roy R.D."/>
            <person name="Hallikas O."/>
            <person name="Christensen M.M."/>
            <person name="Li P."/>
            <person name="Marangoni P."/>
            <person name="Jernvall J."/>
            <person name="Klein O.D."/>
        </authorList>
    </citation>
    <scope>NUCLEOTIDE SEQUENCE [LARGE SCALE GENOMIC DNA]</scope>
    <source>
        <strain evidence="2">V071</strain>
    </source>
</reference>
<evidence type="ECO:0000313" key="3">
    <source>
        <dbReference type="Proteomes" id="UP001488838"/>
    </source>
</evidence>
<feature type="signal peptide" evidence="1">
    <location>
        <begin position="1"/>
        <end position="22"/>
    </location>
</feature>
<organism evidence="2 3">
    <name type="scientific">Myodes glareolus</name>
    <name type="common">Bank vole</name>
    <name type="synonym">Clethrionomys glareolus</name>
    <dbReference type="NCBI Taxonomy" id="447135"/>
    <lineage>
        <taxon>Eukaryota</taxon>
        <taxon>Metazoa</taxon>
        <taxon>Chordata</taxon>
        <taxon>Craniata</taxon>
        <taxon>Vertebrata</taxon>
        <taxon>Euteleostomi</taxon>
        <taxon>Mammalia</taxon>
        <taxon>Eutheria</taxon>
        <taxon>Euarchontoglires</taxon>
        <taxon>Glires</taxon>
        <taxon>Rodentia</taxon>
        <taxon>Myomorpha</taxon>
        <taxon>Muroidea</taxon>
        <taxon>Cricetidae</taxon>
        <taxon>Arvicolinae</taxon>
        <taxon>Myodes</taxon>
    </lineage>
</organism>
<evidence type="ECO:0000256" key="1">
    <source>
        <dbReference type="SAM" id="SignalP"/>
    </source>
</evidence>
<dbReference type="Proteomes" id="UP001488838">
    <property type="component" value="Unassembled WGS sequence"/>
</dbReference>
<gene>
    <name evidence="2" type="ORF">U0070_024980</name>
</gene>
<dbReference type="Pfam" id="PF18487">
    <property type="entry name" value="TSR"/>
    <property type="match status" value="1"/>
</dbReference>
<sequence>MLATMQALQLLLLLLLILPATGSDPVLCFTQYEESSGKCAGLLGGDVSVENCCLNAAYAFQEHGGGPCQACRFGGT</sequence>
<dbReference type="AlphaFoldDB" id="A0AAW0H4R9"/>